<dbReference type="InterPro" id="IPR043128">
    <property type="entry name" value="Rev_trsase/Diguanyl_cyclase"/>
</dbReference>
<dbReference type="PANTHER" id="PTHR44757:SF2">
    <property type="entry name" value="BIOFILM ARCHITECTURE MAINTENANCE PROTEIN MBAA"/>
    <property type="match status" value="1"/>
</dbReference>
<name>A0ABW7JPM5_9NOCA</name>
<dbReference type="EMBL" id="JBIMSO010000049">
    <property type="protein sequence ID" value="MFH5208996.1"/>
    <property type="molecule type" value="Genomic_DNA"/>
</dbReference>
<dbReference type="CDD" id="cd01949">
    <property type="entry name" value="GGDEF"/>
    <property type="match status" value="1"/>
</dbReference>
<dbReference type="SUPFAM" id="SSF141868">
    <property type="entry name" value="EAL domain-like"/>
    <property type="match status" value="1"/>
</dbReference>
<evidence type="ECO:0000259" key="1">
    <source>
        <dbReference type="PROSITE" id="PS50883"/>
    </source>
</evidence>
<dbReference type="Pfam" id="PF00990">
    <property type="entry name" value="GGDEF"/>
    <property type="match status" value="1"/>
</dbReference>
<sequence>MPDRALQKGLDRLVTSVALQLMSVDASTMVEETEAALDELRLHFGVEHAYLRYNDHGIRASILIAESPRTEFGTDPNPNDVIYFADTDGDLAAAEHSLVPTVVLNNTSGGGCSSYLFAPLVAGSLAAGFIALTHLGSNEFSPSEINATQAVAALFAQLKARIEAEDNLRHTATHDDLTGLSNRRALLEYMERRLQRGEQGPVATLFIDLDRLKALNDFLGHSAGDQFISALAQRLRDQMDPRDMIARLGGDEFVIVPALPMTTDVAEAEAERIQRLVGERVELGGEKVSRSASIGVAVGMPGETSVSDVLRQADQAVLAAKTAGGNGISVFTEEMRTLYALRDDVELHLRHAVENDSLLLHYQPELDLRTGKILAVEALVRWQHPTRGLLFPGTFIEVAEATNLAGELGRWVIRKACSQFADWRERGLATDLVMRINVSPVQLVSLDFVASVEEVLAHFAIDGPSVCFEITEHVVVQDLARTRITLEGLAKIGVQVAIDDFGTGYSSLSHLKELTVDALKIDRSFVTRLGTDSDDMAIVKSIVGLAKAFDLDLVAEGVETSIAARTLLELDCHRAQGYLLSRPIPPERVEVLLADGVIPLDFSGDVSVTDD</sequence>
<dbReference type="InterPro" id="IPR035919">
    <property type="entry name" value="EAL_sf"/>
</dbReference>
<evidence type="ECO:0000259" key="2">
    <source>
        <dbReference type="PROSITE" id="PS50887"/>
    </source>
</evidence>
<dbReference type="SUPFAM" id="SSF55781">
    <property type="entry name" value="GAF domain-like"/>
    <property type="match status" value="1"/>
</dbReference>
<dbReference type="SUPFAM" id="SSF55073">
    <property type="entry name" value="Nucleotide cyclase"/>
    <property type="match status" value="1"/>
</dbReference>
<feature type="domain" description="EAL" evidence="1">
    <location>
        <begin position="342"/>
        <end position="597"/>
    </location>
</feature>
<organism evidence="3 4">
    <name type="scientific">Antrihabitans spumae</name>
    <dbReference type="NCBI Taxonomy" id="3373370"/>
    <lineage>
        <taxon>Bacteria</taxon>
        <taxon>Bacillati</taxon>
        <taxon>Actinomycetota</taxon>
        <taxon>Actinomycetes</taxon>
        <taxon>Mycobacteriales</taxon>
        <taxon>Nocardiaceae</taxon>
        <taxon>Antrihabitans</taxon>
    </lineage>
</organism>
<dbReference type="Pfam" id="PF00563">
    <property type="entry name" value="EAL"/>
    <property type="match status" value="1"/>
</dbReference>
<dbReference type="InterPro" id="IPR001633">
    <property type="entry name" value="EAL_dom"/>
</dbReference>
<dbReference type="Gene3D" id="3.30.70.270">
    <property type="match status" value="1"/>
</dbReference>
<dbReference type="InterPro" id="IPR000160">
    <property type="entry name" value="GGDEF_dom"/>
</dbReference>
<dbReference type="InterPro" id="IPR052155">
    <property type="entry name" value="Biofilm_reg_signaling"/>
</dbReference>
<dbReference type="PROSITE" id="PS50883">
    <property type="entry name" value="EAL"/>
    <property type="match status" value="1"/>
</dbReference>
<dbReference type="RefSeq" id="WP_395114585.1">
    <property type="nucleotide sequence ID" value="NZ_JBIMSO010000049.1"/>
</dbReference>
<protein>
    <submittedName>
        <fullName evidence="3">Bifunctional diguanylate cyclase/phosphodiesterase</fullName>
    </submittedName>
</protein>
<dbReference type="PROSITE" id="PS50887">
    <property type="entry name" value="GGDEF"/>
    <property type="match status" value="1"/>
</dbReference>
<dbReference type="SMART" id="SM00267">
    <property type="entry name" value="GGDEF"/>
    <property type="match status" value="1"/>
</dbReference>
<evidence type="ECO:0000313" key="4">
    <source>
        <dbReference type="Proteomes" id="UP001609175"/>
    </source>
</evidence>
<dbReference type="InterPro" id="IPR029787">
    <property type="entry name" value="Nucleotide_cyclase"/>
</dbReference>
<dbReference type="NCBIfam" id="TIGR00254">
    <property type="entry name" value="GGDEF"/>
    <property type="match status" value="1"/>
</dbReference>
<reference evidence="3 4" key="1">
    <citation type="submission" date="2024-10" db="EMBL/GenBank/DDBJ databases">
        <authorList>
            <person name="Riesco R."/>
        </authorList>
    </citation>
    <scope>NUCLEOTIDE SEQUENCE [LARGE SCALE GENOMIC DNA]</scope>
    <source>
        <strain evidence="3 4">NCIMB 15449</strain>
    </source>
</reference>
<dbReference type="CDD" id="cd01948">
    <property type="entry name" value="EAL"/>
    <property type="match status" value="1"/>
</dbReference>
<accession>A0ABW7JPM5</accession>
<dbReference type="Gene3D" id="3.20.20.450">
    <property type="entry name" value="EAL domain"/>
    <property type="match status" value="1"/>
</dbReference>
<comment type="caution">
    <text evidence="3">The sequence shown here is derived from an EMBL/GenBank/DDBJ whole genome shotgun (WGS) entry which is preliminary data.</text>
</comment>
<dbReference type="SMART" id="SM00052">
    <property type="entry name" value="EAL"/>
    <property type="match status" value="1"/>
</dbReference>
<feature type="domain" description="GGDEF" evidence="2">
    <location>
        <begin position="200"/>
        <end position="333"/>
    </location>
</feature>
<dbReference type="PANTHER" id="PTHR44757">
    <property type="entry name" value="DIGUANYLATE CYCLASE DGCP"/>
    <property type="match status" value="1"/>
</dbReference>
<evidence type="ECO:0000313" key="3">
    <source>
        <dbReference type="EMBL" id="MFH5208996.1"/>
    </source>
</evidence>
<gene>
    <name evidence="3" type="ORF">ACHIPZ_12440</name>
</gene>
<dbReference type="Proteomes" id="UP001609175">
    <property type="component" value="Unassembled WGS sequence"/>
</dbReference>
<proteinExistence type="predicted"/>